<dbReference type="EMBL" id="LDAU01000029">
    <property type="protein sequence ID" value="KRX10361.1"/>
    <property type="molecule type" value="Genomic_DNA"/>
</dbReference>
<keyword evidence="2" id="KW-1185">Reference proteome</keyword>
<dbReference type="InParanoid" id="A0A0V0R7A6"/>
<gene>
    <name evidence="1" type="ORF">PPERSA_00841</name>
</gene>
<organism evidence="1 2">
    <name type="scientific">Pseudocohnilembus persalinus</name>
    <name type="common">Ciliate</name>
    <dbReference type="NCBI Taxonomy" id="266149"/>
    <lineage>
        <taxon>Eukaryota</taxon>
        <taxon>Sar</taxon>
        <taxon>Alveolata</taxon>
        <taxon>Ciliophora</taxon>
        <taxon>Intramacronucleata</taxon>
        <taxon>Oligohymenophorea</taxon>
        <taxon>Scuticociliatia</taxon>
        <taxon>Philasterida</taxon>
        <taxon>Pseudocohnilembidae</taxon>
        <taxon>Pseudocohnilembus</taxon>
    </lineage>
</organism>
<evidence type="ECO:0000313" key="1">
    <source>
        <dbReference type="EMBL" id="KRX10361.1"/>
    </source>
</evidence>
<name>A0A0V0R7A6_PSEPJ</name>
<comment type="caution">
    <text evidence="1">The sequence shown here is derived from an EMBL/GenBank/DDBJ whole genome shotgun (WGS) entry which is preliminary data.</text>
</comment>
<reference evidence="1 2" key="1">
    <citation type="journal article" date="2015" name="Sci. Rep.">
        <title>Genome of the facultative scuticociliatosis pathogen Pseudocohnilembus persalinus provides insight into its virulence through horizontal gene transfer.</title>
        <authorList>
            <person name="Xiong J."/>
            <person name="Wang G."/>
            <person name="Cheng J."/>
            <person name="Tian M."/>
            <person name="Pan X."/>
            <person name="Warren A."/>
            <person name="Jiang C."/>
            <person name="Yuan D."/>
            <person name="Miao W."/>
        </authorList>
    </citation>
    <scope>NUCLEOTIDE SEQUENCE [LARGE SCALE GENOMIC DNA]</scope>
    <source>
        <strain evidence="1">36N120E</strain>
    </source>
</reference>
<proteinExistence type="predicted"/>
<dbReference type="AlphaFoldDB" id="A0A0V0R7A6"/>
<evidence type="ECO:0000313" key="2">
    <source>
        <dbReference type="Proteomes" id="UP000054937"/>
    </source>
</evidence>
<dbReference type="Proteomes" id="UP000054937">
    <property type="component" value="Unassembled WGS sequence"/>
</dbReference>
<sequence length="315" mass="37268">MNLVQNQELENRFLYMQEGADVEVFTCLPQFESMKIYKSKDSESIKQENQGFHHKSKTEIEFDTYVSDEKMKNQFDNRGKALKSKTIKLQRQNHFELKDKQDSEGNSQIINQNKNFQTNESTITSSGVNITKALLDTNEVANSKSNETNLKQKLKIMFSPRWKKQDQNIQIQDFQQIKTSNQELDDEVSVQNNQNQFKNQDDQQNEQKNQNLNNDILNQKQNMTLQQMSSQQLMKDYQNSQNNQNLVITNGLEVSFNRQNISRYQELNQNSKLDNSKEFIKNETFKKQKKNNKFNLMFQQNDFYNKNDCNQTKND</sequence>
<accession>A0A0V0R7A6</accession>
<protein>
    <submittedName>
        <fullName evidence="1">Uncharacterized protein</fullName>
    </submittedName>
</protein>